<accession>A0ACB8X9N0</accession>
<organism evidence="1 2">
    <name type="scientific">Scortum barcoo</name>
    <name type="common">barcoo grunter</name>
    <dbReference type="NCBI Taxonomy" id="214431"/>
    <lineage>
        <taxon>Eukaryota</taxon>
        <taxon>Metazoa</taxon>
        <taxon>Chordata</taxon>
        <taxon>Craniata</taxon>
        <taxon>Vertebrata</taxon>
        <taxon>Euteleostomi</taxon>
        <taxon>Actinopterygii</taxon>
        <taxon>Neopterygii</taxon>
        <taxon>Teleostei</taxon>
        <taxon>Neoteleostei</taxon>
        <taxon>Acanthomorphata</taxon>
        <taxon>Eupercaria</taxon>
        <taxon>Centrarchiformes</taxon>
        <taxon>Terapontoidei</taxon>
        <taxon>Terapontidae</taxon>
        <taxon>Scortum</taxon>
    </lineage>
</organism>
<dbReference type="Proteomes" id="UP000831701">
    <property type="component" value="Chromosome 1"/>
</dbReference>
<keyword evidence="2" id="KW-1185">Reference proteome</keyword>
<name>A0ACB8X9N0_9TELE</name>
<reference evidence="1" key="1">
    <citation type="submission" date="2022-04" db="EMBL/GenBank/DDBJ databases">
        <title>Jade perch genome.</title>
        <authorList>
            <person name="Chao B."/>
        </authorList>
    </citation>
    <scope>NUCLEOTIDE SEQUENCE</scope>
    <source>
        <strain evidence="1">CB-2022</strain>
    </source>
</reference>
<gene>
    <name evidence="1" type="ORF">L3Q82_000246</name>
</gene>
<proteinExistence type="predicted"/>
<dbReference type="EMBL" id="CM041531">
    <property type="protein sequence ID" value="KAI3377030.1"/>
    <property type="molecule type" value="Genomic_DNA"/>
</dbReference>
<protein>
    <submittedName>
        <fullName evidence="1">Uncharacterized protein</fullName>
    </submittedName>
</protein>
<comment type="caution">
    <text evidence="1">The sequence shown here is derived from an EMBL/GenBank/DDBJ whole genome shotgun (WGS) entry which is preliminary data.</text>
</comment>
<evidence type="ECO:0000313" key="2">
    <source>
        <dbReference type="Proteomes" id="UP000831701"/>
    </source>
</evidence>
<sequence length="568" mass="62503">MDFFNDPNLFVGGLEGLDEDGFASAPSLVDELNLSADFEPLQVEPLGPMKHQGMVPPVSAQQAMPTYSEQMGHYIGMKAQNPMGQAFSGPGGTGGGGGSMIADQHGQYHNAAMSQVPQSNGLFCNSSSPMWGNQDQNGNMYHPLSQQQQQQLCHQQQQQLHNQQLHVRQQQTQQCQHQQQEQQHRMRQQLQQQQNHQQQLLNQRQHQQINAQTMSMQQQHHNFSFHQAGQPQSQQQVHHTQQQVQHQLSVGGPRFHSRALPSKSYLDSQNASLSGTCLQQEQQKGSYQMNRGGQAFSGSGPEDPNLPFPMHSSSMVHSLPTCSVSSATAYQPAQYPAYPGEPGIPSLSQQSLSSASVSRLATTTAPLTSTVPDLSGTLCQFPSTAVMSQQHTRTPVSQAEECPFRALHFSGETQANCKSSEIFGDSMSCYPSMASQLSSEQPQSCRAINTNGYQALGDSLLPPEAQDGDLEGLEPPDLLPDLLPQLEAALSQQDESNCSWADSSHDRGHEQRKPPPVEYKEEKSPPSVQFCSSQLIRSNLPFILAGEEDEERRKKGNGKAERARESEK</sequence>
<evidence type="ECO:0000313" key="1">
    <source>
        <dbReference type="EMBL" id="KAI3377030.1"/>
    </source>
</evidence>